<name>A0A6J5TC82_9CAUD</name>
<organism evidence="1">
    <name type="scientific">uncultured Caudovirales phage</name>
    <dbReference type="NCBI Taxonomy" id="2100421"/>
    <lineage>
        <taxon>Viruses</taxon>
        <taxon>Duplodnaviria</taxon>
        <taxon>Heunggongvirae</taxon>
        <taxon>Uroviricota</taxon>
        <taxon>Caudoviricetes</taxon>
        <taxon>Peduoviridae</taxon>
        <taxon>Maltschvirus</taxon>
        <taxon>Maltschvirus maltsch</taxon>
    </lineage>
</organism>
<dbReference type="EMBL" id="LR798269">
    <property type="protein sequence ID" value="CAB5218877.1"/>
    <property type="molecule type" value="Genomic_DNA"/>
</dbReference>
<sequence length="143" mass="16019">MARALSVKVPTASVIAMIENKIEDIEKRIASYPADVKKHKQEYADYKTQLLALAVKVIKSNATKEDGLDVGTNYNGSVQVTIDRSLITLPDEPVKPSDPNQREWIGRDHISRLELLRKNLAILKMTQQEEVNASTYSSVIDLL</sequence>
<reference evidence="1" key="1">
    <citation type="submission" date="2020-05" db="EMBL/GenBank/DDBJ databases">
        <authorList>
            <person name="Chiriac C."/>
            <person name="Salcher M."/>
            <person name="Ghai R."/>
            <person name="Kavagutti S V."/>
        </authorList>
    </citation>
    <scope>NUCLEOTIDE SEQUENCE</scope>
</reference>
<accession>A0A6J5TC82</accession>
<proteinExistence type="predicted"/>
<gene>
    <name evidence="1" type="ORF">UFOVP222_2</name>
</gene>
<evidence type="ECO:0000313" key="1">
    <source>
        <dbReference type="EMBL" id="CAB5218877.1"/>
    </source>
</evidence>
<protein>
    <submittedName>
        <fullName evidence="1">Uncharacterized protein</fullName>
    </submittedName>
</protein>